<dbReference type="Pfam" id="PF00919">
    <property type="entry name" value="UPF0004"/>
    <property type="match status" value="1"/>
</dbReference>
<dbReference type="InterPro" id="IPR013848">
    <property type="entry name" value="Methylthiotransferase_N"/>
</dbReference>
<evidence type="ECO:0000256" key="13">
    <source>
        <dbReference type="ARBA" id="ARBA00081141"/>
    </source>
</evidence>
<reference evidence="17" key="1">
    <citation type="journal article" date="2015" name="Genome Announc.">
        <title>Draft Genome Sequence of Anaerolineae Strain TC1, a Novel Isolate from a Methanogenic Wastewater Treatment System.</title>
        <authorList>
            <person name="Matsuura N."/>
            <person name="Tourlousse D.M."/>
            <person name="Sun L."/>
            <person name="Toyonaga M."/>
            <person name="Kuroda K."/>
            <person name="Ohashi A."/>
            <person name="Cruz R."/>
            <person name="Yamaguchi T."/>
            <person name="Sekiguchi Y."/>
        </authorList>
    </citation>
    <scope>NUCLEOTIDE SEQUENCE [LARGE SCALE GENOMIC DNA]</scope>
    <source>
        <strain evidence="17">TC1</strain>
    </source>
</reference>
<evidence type="ECO:0000256" key="2">
    <source>
        <dbReference type="ARBA" id="ARBA00003234"/>
    </source>
</evidence>
<dbReference type="Pfam" id="PF04055">
    <property type="entry name" value="Radical_SAM"/>
    <property type="match status" value="1"/>
</dbReference>
<dbReference type="AlphaFoldDB" id="A0A0K8PA15"/>
<evidence type="ECO:0000256" key="6">
    <source>
        <dbReference type="ARBA" id="ARBA00022723"/>
    </source>
</evidence>
<evidence type="ECO:0000256" key="3">
    <source>
        <dbReference type="ARBA" id="ARBA00022485"/>
    </source>
</evidence>
<dbReference type="GO" id="GO:0046872">
    <property type="term" value="F:metal ion binding"/>
    <property type="evidence" value="ECO:0007669"/>
    <property type="project" value="UniProtKB-KW"/>
</dbReference>
<evidence type="ECO:0000259" key="16">
    <source>
        <dbReference type="PROSITE" id="PS51918"/>
    </source>
</evidence>
<evidence type="ECO:0000256" key="4">
    <source>
        <dbReference type="ARBA" id="ARBA00022679"/>
    </source>
</evidence>
<keyword evidence="8" id="KW-0411">Iron-sulfur</keyword>
<feature type="domain" description="MTTase N-terminal" evidence="15">
    <location>
        <begin position="1"/>
        <end position="108"/>
    </location>
</feature>
<dbReference type="SFLD" id="SFLDG01061">
    <property type="entry name" value="methylthiotransferase"/>
    <property type="match status" value="1"/>
</dbReference>
<dbReference type="PATRIC" id="fig|1678840.3.peg.539"/>
<dbReference type="PANTHER" id="PTHR43020:SF2">
    <property type="entry name" value="MITOCHONDRIAL TRNA METHYLTHIOTRANSFERASE CDK5RAP1"/>
    <property type="match status" value="1"/>
</dbReference>
<evidence type="ECO:0000256" key="1">
    <source>
        <dbReference type="ARBA" id="ARBA00001966"/>
    </source>
</evidence>
<comment type="catalytic activity">
    <reaction evidence="10">
        <text>N(6)-dimethylallyladenosine(37) in tRNA + (sulfur carrier)-SH + AH2 + 2 S-adenosyl-L-methionine = 2-methylsulfanyl-N(6)-dimethylallyladenosine(37) in tRNA + (sulfur carrier)-H + 5'-deoxyadenosine + L-methionine + A + S-adenosyl-L-homocysteine + 2 H(+)</text>
        <dbReference type="Rhea" id="RHEA:37067"/>
        <dbReference type="Rhea" id="RHEA-COMP:10375"/>
        <dbReference type="Rhea" id="RHEA-COMP:10376"/>
        <dbReference type="Rhea" id="RHEA-COMP:14737"/>
        <dbReference type="Rhea" id="RHEA-COMP:14739"/>
        <dbReference type="ChEBI" id="CHEBI:13193"/>
        <dbReference type="ChEBI" id="CHEBI:15378"/>
        <dbReference type="ChEBI" id="CHEBI:17319"/>
        <dbReference type="ChEBI" id="CHEBI:17499"/>
        <dbReference type="ChEBI" id="CHEBI:29917"/>
        <dbReference type="ChEBI" id="CHEBI:57844"/>
        <dbReference type="ChEBI" id="CHEBI:57856"/>
        <dbReference type="ChEBI" id="CHEBI:59789"/>
        <dbReference type="ChEBI" id="CHEBI:64428"/>
        <dbReference type="ChEBI" id="CHEBI:74415"/>
        <dbReference type="ChEBI" id="CHEBI:74417"/>
        <dbReference type="EC" id="2.8.4.3"/>
    </reaction>
</comment>
<dbReference type="NCBIfam" id="TIGR01574">
    <property type="entry name" value="miaB-methiolase"/>
    <property type="match status" value="1"/>
</dbReference>
<keyword evidence="5" id="KW-0949">S-adenosyl-L-methionine</keyword>
<dbReference type="InterPro" id="IPR058240">
    <property type="entry name" value="rSAM_sf"/>
</dbReference>
<dbReference type="GO" id="GO:0051539">
    <property type="term" value="F:4 iron, 4 sulfur cluster binding"/>
    <property type="evidence" value="ECO:0007669"/>
    <property type="project" value="UniProtKB-KW"/>
</dbReference>
<organism evidence="17">
    <name type="scientific">Flexilinea flocculi</name>
    <dbReference type="NCBI Taxonomy" id="1678840"/>
    <lineage>
        <taxon>Bacteria</taxon>
        <taxon>Bacillati</taxon>
        <taxon>Chloroflexota</taxon>
        <taxon>Anaerolineae</taxon>
        <taxon>Anaerolineales</taxon>
        <taxon>Anaerolineaceae</taxon>
        <taxon>Flexilinea</taxon>
    </lineage>
</organism>
<comment type="cofactor">
    <cofactor evidence="1">
        <name>[4Fe-4S] cluster</name>
        <dbReference type="ChEBI" id="CHEBI:49883"/>
    </cofactor>
</comment>
<keyword evidence="4 17" id="KW-0808">Transferase</keyword>
<dbReference type="NCBIfam" id="TIGR00089">
    <property type="entry name" value="MiaB/RimO family radical SAM methylthiotransferase"/>
    <property type="match status" value="1"/>
</dbReference>
<dbReference type="EC" id="2.8.4.3" evidence="9"/>
<comment type="function">
    <text evidence="2">Catalyzes the methylthiolation of N6-(dimethylallyl)adenosine (i(6)A), leading to the formation of 2-methylthio-N6-(dimethylallyl)adenosine (ms(2)i(6)A) at position 37 in tRNAs that read codons beginning with uridine.</text>
</comment>
<evidence type="ECO:0000256" key="12">
    <source>
        <dbReference type="ARBA" id="ARBA00080698"/>
    </source>
</evidence>
<dbReference type="SUPFAM" id="SSF102114">
    <property type="entry name" value="Radical SAM enzymes"/>
    <property type="match status" value="1"/>
</dbReference>
<evidence type="ECO:0000259" key="15">
    <source>
        <dbReference type="PROSITE" id="PS51449"/>
    </source>
</evidence>
<dbReference type="EMBL" id="DF968180">
    <property type="protein sequence ID" value="GAP39508.1"/>
    <property type="molecule type" value="Genomic_DNA"/>
</dbReference>
<evidence type="ECO:0000259" key="14">
    <source>
        <dbReference type="PROSITE" id="PS50926"/>
    </source>
</evidence>
<dbReference type="FunFam" id="3.40.50.12160:FF:000003">
    <property type="entry name" value="CDK5 regulatory subunit-associated protein 1"/>
    <property type="match status" value="1"/>
</dbReference>
<dbReference type="Proteomes" id="UP000053370">
    <property type="component" value="Unassembled WGS sequence"/>
</dbReference>
<dbReference type="SFLD" id="SFLDS00029">
    <property type="entry name" value="Radical_SAM"/>
    <property type="match status" value="1"/>
</dbReference>
<keyword evidence="6" id="KW-0479">Metal-binding</keyword>
<sequence length="429" mass="48744">MNVADSQRLASAFEQLGYTASEAIENADVIILNTCMVRQSAEDKALGRLSSLKPLKIERPDLIIGLMGCMVGTKDQSVIRKKLPYVDVFAPPSDPKPIIDYLLEKELQEHDQNENPFVRQFTWESGELLLPESERRNPVSAYIPIVYGCSHACAYCIIPYKRGVERSRDPQEILDHARSLARQGVKEVTLLGQIIDRYAKDRPDYPTLAQLLEQIHEIDGIERIRFLTSHPNWMTDDLLDVVNRLPKVMRHIEVPAQAGNDVVLQNMHRGYTDAAYRALIAKIREKIPGVSIGTDIIVGFPGETEEQFEDTVSQLRDLKLNVVHLARYSPRTGTLSERTMVDDVPDSEKWRRFRVIEKLQEGIAAEIHQKLLDQTLPVLFEEKKKNRWVGRTENMDLVFVESQDDLTGKIIPVKISWTGPWTLIGTIAG</sequence>
<evidence type="ECO:0000313" key="18">
    <source>
        <dbReference type="Proteomes" id="UP000053370"/>
    </source>
</evidence>
<dbReference type="PROSITE" id="PS51449">
    <property type="entry name" value="MTTASE_N"/>
    <property type="match status" value="1"/>
</dbReference>
<dbReference type="InterPro" id="IPR020612">
    <property type="entry name" value="Methylthiotransferase_CS"/>
</dbReference>
<accession>A0A0K8PA15</accession>
<dbReference type="Gene3D" id="3.40.50.12160">
    <property type="entry name" value="Methylthiotransferase, N-terminal domain"/>
    <property type="match status" value="1"/>
</dbReference>
<evidence type="ECO:0000256" key="11">
    <source>
        <dbReference type="ARBA" id="ARBA00068570"/>
    </source>
</evidence>
<feature type="domain" description="Radical SAM core" evidence="16">
    <location>
        <begin position="135"/>
        <end position="366"/>
    </location>
</feature>
<dbReference type="InterPro" id="IPR007197">
    <property type="entry name" value="rSAM"/>
</dbReference>
<dbReference type="GO" id="GO:0005829">
    <property type="term" value="C:cytosol"/>
    <property type="evidence" value="ECO:0007669"/>
    <property type="project" value="TreeGrafter"/>
</dbReference>
<evidence type="ECO:0000313" key="17">
    <source>
        <dbReference type="EMBL" id="GAP39508.1"/>
    </source>
</evidence>
<dbReference type="InterPro" id="IPR002792">
    <property type="entry name" value="TRAM_dom"/>
</dbReference>
<evidence type="ECO:0000256" key="5">
    <source>
        <dbReference type="ARBA" id="ARBA00022691"/>
    </source>
</evidence>
<keyword evidence="3" id="KW-0004">4Fe-4S</keyword>
<dbReference type="InterPro" id="IPR005839">
    <property type="entry name" value="Methylthiotransferase"/>
</dbReference>
<dbReference type="FunFam" id="3.80.30.20:FF:000001">
    <property type="entry name" value="tRNA-2-methylthio-N(6)-dimethylallyladenosine synthase 2"/>
    <property type="match status" value="1"/>
</dbReference>
<dbReference type="CDD" id="cd01335">
    <property type="entry name" value="Radical_SAM"/>
    <property type="match status" value="1"/>
</dbReference>
<dbReference type="SMART" id="SM00729">
    <property type="entry name" value="Elp3"/>
    <property type="match status" value="1"/>
</dbReference>
<evidence type="ECO:0000256" key="7">
    <source>
        <dbReference type="ARBA" id="ARBA00023004"/>
    </source>
</evidence>
<dbReference type="Pfam" id="PF01938">
    <property type="entry name" value="TRAM"/>
    <property type="match status" value="1"/>
</dbReference>
<keyword evidence="18" id="KW-1185">Reference proteome</keyword>
<name>A0A0K8PA15_9CHLR</name>
<dbReference type="InterPro" id="IPR023404">
    <property type="entry name" value="rSAM_horseshoe"/>
</dbReference>
<feature type="domain" description="TRAM" evidence="14">
    <location>
        <begin position="369"/>
        <end position="429"/>
    </location>
</feature>
<dbReference type="PROSITE" id="PS50926">
    <property type="entry name" value="TRAM"/>
    <property type="match status" value="1"/>
</dbReference>
<dbReference type="PROSITE" id="PS01278">
    <property type="entry name" value="MTTASE_RADICAL"/>
    <property type="match status" value="1"/>
</dbReference>
<dbReference type="InterPro" id="IPR038135">
    <property type="entry name" value="Methylthiotransferase_N_sf"/>
</dbReference>
<dbReference type="Gene3D" id="3.80.30.20">
    <property type="entry name" value="tm_1862 like domain"/>
    <property type="match status" value="1"/>
</dbReference>
<evidence type="ECO:0000256" key="10">
    <source>
        <dbReference type="ARBA" id="ARBA00051425"/>
    </source>
</evidence>
<dbReference type="GO" id="GO:0035597">
    <property type="term" value="F:tRNA-2-methylthio-N(6)-dimethylallyladenosine(37) synthase activity"/>
    <property type="evidence" value="ECO:0007669"/>
    <property type="project" value="UniProtKB-EC"/>
</dbReference>
<protein>
    <recommendedName>
        <fullName evidence="11">tRNA-2-methylthio-N(6)-dimethylallyladenosine synthase</fullName>
        <ecNumber evidence="9">2.8.4.3</ecNumber>
    </recommendedName>
    <alternativeName>
        <fullName evidence="13">(Dimethylallyl)adenosine tRNA methylthiotransferase MiaB</fullName>
    </alternativeName>
    <alternativeName>
        <fullName evidence="12">tRNA-i(6)A37 methylthiotransferase</fullName>
    </alternativeName>
</protein>
<gene>
    <name evidence="17" type="ORF">ATC1_1238</name>
</gene>
<dbReference type="InterPro" id="IPR006638">
    <property type="entry name" value="Elp3/MiaA/NifB-like_rSAM"/>
</dbReference>
<evidence type="ECO:0000256" key="9">
    <source>
        <dbReference type="ARBA" id="ARBA00033765"/>
    </source>
</evidence>
<evidence type="ECO:0000256" key="8">
    <source>
        <dbReference type="ARBA" id="ARBA00023014"/>
    </source>
</evidence>
<dbReference type="SFLD" id="SFLDG01082">
    <property type="entry name" value="B12-binding_domain_containing"/>
    <property type="match status" value="1"/>
</dbReference>
<proteinExistence type="predicted"/>
<keyword evidence="7" id="KW-0408">Iron</keyword>
<dbReference type="PANTHER" id="PTHR43020">
    <property type="entry name" value="CDK5 REGULATORY SUBUNIT-ASSOCIATED PROTEIN 1"/>
    <property type="match status" value="1"/>
</dbReference>
<dbReference type="STRING" id="1678840.ATC1_1238"/>
<dbReference type="PROSITE" id="PS51918">
    <property type="entry name" value="RADICAL_SAM"/>
    <property type="match status" value="1"/>
</dbReference>